<dbReference type="InterPro" id="IPR025711">
    <property type="entry name" value="PepSY"/>
</dbReference>
<dbReference type="EMBL" id="JAVRIF010000007">
    <property type="protein sequence ID" value="MDT0604504.1"/>
    <property type="molecule type" value="Genomic_DNA"/>
</dbReference>
<reference evidence="3 4" key="1">
    <citation type="submission" date="2023-09" db="EMBL/GenBank/DDBJ databases">
        <authorList>
            <person name="Rey-Velasco X."/>
        </authorList>
    </citation>
    <scope>NUCLEOTIDE SEQUENCE [LARGE SCALE GENOMIC DNA]</scope>
    <source>
        <strain evidence="3 4">W431</strain>
    </source>
</reference>
<feature type="domain" description="PepSY" evidence="2">
    <location>
        <begin position="50"/>
        <end position="103"/>
    </location>
</feature>
<dbReference type="Pfam" id="PF03413">
    <property type="entry name" value="PepSY"/>
    <property type="match status" value="1"/>
</dbReference>
<protein>
    <submittedName>
        <fullName evidence="3">PepSY domain-containing protein</fullName>
    </submittedName>
</protein>
<evidence type="ECO:0000313" key="4">
    <source>
        <dbReference type="Proteomes" id="UP001266357"/>
    </source>
</evidence>
<dbReference type="Proteomes" id="UP001266357">
    <property type="component" value="Unassembled WGS sequence"/>
</dbReference>
<dbReference type="RefSeq" id="WP_311582701.1">
    <property type="nucleotide sequence ID" value="NZ_JAVRIF010000007.1"/>
</dbReference>
<evidence type="ECO:0000256" key="1">
    <source>
        <dbReference type="SAM" id="SignalP"/>
    </source>
</evidence>
<keyword evidence="4" id="KW-1185">Reference proteome</keyword>
<feature type="chain" id="PRO_5047375930" evidence="1">
    <location>
        <begin position="33"/>
        <end position="106"/>
    </location>
</feature>
<keyword evidence="1" id="KW-0732">Signal</keyword>
<accession>A0ABU3A2Y1</accession>
<evidence type="ECO:0000259" key="2">
    <source>
        <dbReference type="Pfam" id="PF03413"/>
    </source>
</evidence>
<dbReference type="Gene3D" id="3.10.450.40">
    <property type="match status" value="1"/>
</dbReference>
<feature type="signal peptide" evidence="1">
    <location>
        <begin position="1"/>
        <end position="32"/>
    </location>
</feature>
<name>A0ABU3A2Y1_9GAMM</name>
<comment type="caution">
    <text evidence="3">The sequence shown here is derived from an EMBL/GenBank/DDBJ whole genome shotgun (WGS) entry which is preliminary data.</text>
</comment>
<sequence>MSSMTKVSKLLMISVLSSVVTTWSFSAMPVAAYHGAYIQGAKSSSLAISSSQQAARIVKSQFGGKILKVQRTKVNGNSGYKVKVLKNNGHVITVTVDAVSGRISGR</sequence>
<organism evidence="3 4">
    <name type="scientific">Thalassotalea castellviae</name>
    <dbReference type="NCBI Taxonomy" id="3075612"/>
    <lineage>
        <taxon>Bacteria</taxon>
        <taxon>Pseudomonadati</taxon>
        <taxon>Pseudomonadota</taxon>
        <taxon>Gammaproteobacteria</taxon>
        <taxon>Alteromonadales</taxon>
        <taxon>Colwelliaceae</taxon>
        <taxon>Thalassotalea</taxon>
    </lineage>
</organism>
<evidence type="ECO:0000313" key="3">
    <source>
        <dbReference type="EMBL" id="MDT0604504.1"/>
    </source>
</evidence>
<proteinExistence type="predicted"/>
<gene>
    <name evidence="3" type="ORF">RM573_12920</name>
</gene>